<dbReference type="Pfam" id="PF13560">
    <property type="entry name" value="HTH_31"/>
    <property type="match status" value="1"/>
</dbReference>
<protein>
    <submittedName>
        <fullName evidence="2">Helix-turn-helix domain-containing protein</fullName>
    </submittedName>
</protein>
<evidence type="ECO:0000313" key="2">
    <source>
        <dbReference type="EMBL" id="SMO73578.1"/>
    </source>
</evidence>
<dbReference type="GO" id="GO:0003677">
    <property type="term" value="F:DNA binding"/>
    <property type="evidence" value="ECO:0007669"/>
    <property type="project" value="InterPro"/>
</dbReference>
<name>A0A521DPL3_9SPHI</name>
<dbReference type="Gene3D" id="1.10.260.40">
    <property type="entry name" value="lambda repressor-like DNA-binding domains"/>
    <property type="match status" value="1"/>
</dbReference>
<evidence type="ECO:0000313" key="3">
    <source>
        <dbReference type="Proteomes" id="UP000320300"/>
    </source>
</evidence>
<accession>A0A521DPL3</accession>
<reference evidence="2 3" key="1">
    <citation type="submission" date="2017-05" db="EMBL/GenBank/DDBJ databases">
        <authorList>
            <person name="Varghese N."/>
            <person name="Submissions S."/>
        </authorList>
    </citation>
    <scope>NUCLEOTIDE SEQUENCE [LARGE SCALE GENOMIC DNA]</scope>
    <source>
        <strain evidence="2 3">DSM 19036</strain>
    </source>
</reference>
<dbReference type="AlphaFoldDB" id="A0A521DPL3"/>
<organism evidence="2 3">
    <name type="scientific">Pedobacter westerhofensis</name>
    <dbReference type="NCBI Taxonomy" id="425512"/>
    <lineage>
        <taxon>Bacteria</taxon>
        <taxon>Pseudomonadati</taxon>
        <taxon>Bacteroidota</taxon>
        <taxon>Sphingobacteriia</taxon>
        <taxon>Sphingobacteriales</taxon>
        <taxon>Sphingobacteriaceae</taxon>
        <taxon>Pedobacter</taxon>
    </lineage>
</organism>
<dbReference type="CDD" id="cd00093">
    <property type="entry name" value="HTH_XRE"/>
    <property type="match status" value="1"/>
</dbReference>
<dbReference type="PROSITE" id="PS50943">
    <property type="entry name" value="HTH_CROC1"/>
    <property type="match status" value="1"/>
</dbReference>
<dbReference type="EMBL" id="FXTN01000006">
    <property type="protein sequence ID" value="SMO73578.1"/>
    <property type="molecule type" value="Genomic_DNA"/>
</dbReference>
<dbReference type="Proteomes" id="UP000320300">
    <property type="component" value="Unassembled WGS sequence"/>
</dbReference>
<evidence type="ECO:0000259" key="1">
    <source>
        <dbReference type="PROSITE" id="PS50943"/>
    </source>
</evidence>
<dbReference type="SUPFAM" id="SSF47413">
    <property type="entry name" value="lambda repressor-like DNA-binding domains"/>
    <property type="match status" value="1"/>
</dbReference>
<gene>
    <name evidence="2" type="ORF">SAMN06265348_10665</name>
</gene>
<dbReference type="SMART" id="SM00530">
    <property type="entry name" value="HTH_XRE"/>
    <property type="match status" value="1"/>
</dbReference>
<dbReference type="InterPro" id="IPR001387">
    <property type="entry name" value="Cro/C1-type_HTH"/>
</dbReference>
<dbReference type="RefSeq" id="WP_142528580.1">
    <property type="nucleotide sequence ID" value="NZ_CBCSJO010000006.1"/>
</dbReference>
<proteinExistence type="predicted"/>
<keyword evidence="3" id="KW-1185">Reference proteome</keyword>
<dbReference type="OrthoDB" id="678057at2"/>
<sequence length="80" mass="9134">MDEKEERYLNKFGEKLLVLKKKSGLSYRKIAANCNVEHSDIKRYVDGKINPTLLTIIDLAKGLGVAPKDLLDVDWEEKSQ</sequence>
<feature type="domain" description="HTH cro/C1-type" evidence="1">
    <location>
        <begin position="16"/>
        <end position="70"/>
    </location>
</feature>
<dbReference type="InterPro" id="IPR010982">
    <property type="entry name" value="Lambda_DNA-bd_dom_sf"/>
</dbReference>